<protein>
    <recommendedName>
        <fullName evidence="7">RING-type domain-containing protein</fullName>
    </recommendedName>
</protein>
<keyword evidence="2" id="KW-0479">Metal-binding</keyword>
<evidence type="ECO:0000259" key="7">
    <source>
        <dbReference type="PROSITE" id="PS50089"/>
    </source>
</evidence>
<dbReference type="AlphaFoldDB" id="A0AAW1YIL4"/>
<comment type="subcellular location">
    <subcellularLocation>
        <location evidence="1">Membrane</location>
    </subcellularLocation>
</comment>
<evidence type="ECO:0000256" key="3">
    <source>
        <dbReference type="ARBA" id="ARBA00022771"/>
    </source>
</evidence>
<accession>A0AAW1YIL4</accession>
<keyword evidence="9" id="KW-1185">Reference proteome</keyword>
<dbReference type="InterPro" id="IPR013083">
    <property type="entry name" value="Znf_RING/FYVE/PHD"/>
</dbReference>
<sequence>MSSSEERSPVHDVRQLLLSLDSMASRHELLNREMVDLVVQVQARVLSRSRSRSQSQSHNDVLLVYDTPEGRWRNNDINDATSVVEKMPTAMATTDDDDVCSICLVGFHSGAGTPKQPPCGHVHHQICLVTWLCRSKSCPLCRRTIM</sequence>
<dbReference type="InterPro" id="IPR001841">
    <property type="entry name" value="Znf_RING"/>
</dbReference>
<dbReference type="SUPFAM" id="SSF57850">
    <property type="entry name" value="RING/U-box"/>
    <property type="match status" value="1"/>
</dbReference>
<comment type="caution">
    <text evidence="8">The sequence shown here is derived from an EMBL/GenBank/DDBJ whole genome shotgun (WGS) entry which is preliminary data.</text>
</comment>
<dbReference type="GO" id="GO:0016020">
    <property type="term" value="C:membrane"/>
    <property type="evidence" value="ECO:0007669"/>
    <property type="project" value="UniProtKB-SubCell"/>
</dbReference>
<name>A0AAW1YIL4_RUBAR</name>
<feature type="domain" description="RING-type" evidence="7">
    <location>
        <begin position="100"/>
        <end position="142"/>
    </location>
</feature>
<evidence type="ECO:0000256" key="4">
    <source>
        <dbReference type="ARBA" id="ARBA00022833"/>
    </source>
</evidence>
<evidence type="ECO:0000256" key="6">
    <source>
        <dbReference type="PROSITE-ProRule" id="PRU00175"/>
    </source>
</evidence>
<dbReference type="EMBL" id="JBEDUW010000001">
    <property type="protein sequence ID" value="KAK9947833.1"/>
    <property type="molecule type" value="Genomic_DNA"/>
</dbReference>
<gene>
    <name evidence="8" type="ORF">M0R45_003434</name>
</gene>
<keyword evidence="4" id="KW-0862">Zinc</keyword>
<keyword evidence="5" id="KW-0472">Membrane</keyword>
<proteinExistence type="predicted"/>
<dbReference type="PANTHER" id="PTHR46151">
    <property type="entry name" value="NEP1-INTERACTING PROTEIN-LIKE 2"/>
    <property type="match status" value="1"/>
</dbReference>
<dbReference type="PROSITE" id="PS50089">
    <property type="entry name" value="ZF_RING_2"/>
    <property type="match status" value="1"/>
</dbReference>
<evidence type="ECO:0000256" key="1">
    <source>
        <dbReference type="ARBA" id="ARBA00004370"/>
    </source>
</evidence>
<evidence type="ECO:0000313" key="9">
    <source>
        <dbReference type="Proteomes" id="UP001457282"/>
    </source>
</evidence>
<dbReference type="GO" id="GO:0008270">
    <property type="term" value="F:zinc ion binding"/>
    <property type="evidence" value="ECO:0007669"/>
    <property type="project" value="UniProtKB-KW"/>
</dbReference>
<dbReference type="Pfam" id="PF13639">
    <property type="entry name" value="zf-RING_2"/>
    <property type="match status" value="1"/>
</dbReference>
<evidence type="ECO:0000256" key="2">
    <source>
        <dbReference type="ARBA" id="ARBA00022723"/>
    </source>
</evidence>
<dbReference type="PANTHER" id="PTHR46151:SF7">
    <property type="entry name" value="NEP1-INTERACTING PROTEIN 1"/>
    <property type="match status" value="1"/>
</dbReference>
<reference evidence="8 9" key="1">
    <citation type="journal article" date="2023" name="G3 (Bethesda)">
        <title>A chromosome-length genome assembly and annotation of blackberry (Rubus argutus, cv. 'Hillquist').</title>
        <authorList>
            <person name="Bruna T."/>
            <person name="Aryal R."/>
            <person name="Dudchenko O."/>
            <person name="Sargent D.J."/>
            <person name="Mead D."/>
            <person name="Buti M."/>
            <person name="Cavallini A."/>
            <person name="Hytonen T."/>
            <person name="Andres J."/>
            <person name="Pham M."/>
            <person name="Weisz D."/>
            <person name="Mascagni F."/>
            <person name="Usai G."/>
            <person name="Natali L."/>
            <person name="Bassil N."/>
            <person name="Fernandez G.E."/>
            <person name="Lomsadze A."/>
            <person name="Armour M."/>
            <person name="Olukolu B."/>
            <person name="Poorten T."/>
            <person name="Britton C."/>
            <person name="Davik J."/>
            <person name="Ashrafi H."/>
            <person name="Aiden E.L."/>
            <person name="Borodovsky M."/>
            <person name="Worthington M."/>
        </authorList>
    </citation>
    <scope>NUCLEOTIDE SEQUENCE [LARGE SCALE GENOMIC DNA]</scope>
    <source>
        <strain evidence="8">PI 553951</strain>
    </source>
</reference>
<evidence type="ECO:0000256" key="5">
    <source>
        <dbReference type="ARBA" id="ARBA00023136"/>
    </source>
</evidence>
<organism evidence="8 9">
    <name type="scientific">Rubus argutus</name>
    <name type="common">Southern blackberry</name>
    <dbReference type="NCBI Taxonomy" id="59490"/>
    <lineage>
        <taxon>Eukaryota</taxon>
        <taxon>Viridiplantae</taxon>
        <taxon>Streptophyta</taxon>
        <taxon>Embryophyta</taxon>
        <taxon>Tracheophyta</taxon>
        <taxon>Spermatophyta</taxon>
        <taxon>Magnoliopsida</taxon>
        <taxon>eudicotyledons</taxon>
        <taxon>Gunneridae</taxon>
        <taxon>Pentapetalae</taxon>
        <taxon>rosids</taxon>
        <taxon>fabids</taxon>
        <taxon>Rosales</taxon>
        <taxon>Rosaceae</taxon>
        <taxon>Rosoideae</taxon>
        <taxon>Rosoideae incertae sedis</taxon>
        <taxon>Rubus</taxon>
    </lineage>
</organism>
<evidence type="ECO:0000313" key="8">
    <source>
        <dbReference type="EMBL" id="KAK9947833.1"/>
    </source>
</evidence>
<dbReference type="Gene3D" id="3.30.40.10">
    <property type="entry name" value="Zinc/RING finger domain, C3HC4 (zinc finger)"/>
    <property type="match status" value="1"/>
</dbReference>
<keyword evidence="3 6" id="KW-0863">Zinc-finger</keyword>
<dbReference type="Proteomes" id="UP001457282">
    <property type="component" value="Unassembled WGS sequence"/>
</dbReference>